<evidence type="ECO:0000313" key="3">
    <source>
        <dbReference type="Proteomes" id="UP001311915"/>
    </source>
</evidence>
<reference evidence="2 3" key="1">
    <citation type="submission" date="2023-10" db="EMBL/GenBank/DDBJ databases">
        <title>Genome-Wide Identification Analysis in wild type Solanum Pinnatisectum Reveals Some Genes Defensing Phytophthora Infestans.</title>
        <authorList>
            <person name="Sun C."/>
        </authorList>
    </citation>
    <scope>NUCLEOTIDE SEQUENCE [LARGE SCALE GENOMIC DNA]</scope>
    <source>
        <strain evidence="2">LQN</strain>
        <tissue evidence="2">Leaf</tissue>
    </source>
</reference>
<feature type="region of interest" description="Disordered" evidence="1">
    <location>
        <begin position="145"/>
        <end position="168"/>
    </location>
</feature>
<dbReference type="AlphaFoldDB" id="A0AAV9JZV3"/>
<name>A0AAV9JZV3_9SOLN</name>
<accession>A0AAV9JZV3</accession>
<organism evidence="2 3">
    <name type="scientific">Solanum pinnatisectum</name>
    <name type="common">tansyleaf nightshade</name>
    <dbReference type="NCBI Taxonomy" id="50273"/>
    <lineage>
        <taxon>Eukaryota</taxon>
        <taxon>Viridiplantae</taxon>
        <taxon>Streptophyta</taxon>
        <taxon>Embryophyta</taxon>
        <taxon>Tracheophyta</taxon>
        <taxon>Spermatophyta</taxon>
        <taxon>Magnoliopsida</taxon>
        <taxon>eudicotyledons</taxon>
        <taxon>Gunneridae</taxon>
        <taxon>Pentapetalae</taxon>
        <taxon>asterids</taxon>
        <taxon>lamiids</taxon>
        <taxon>Solanales</taxon>
        <taxon>Solanaceae</taxon>
        <taxon>Solanoideae</taxon>
        <taxon>Solaneae</taxon>
        <taxon>Solanum</taxon>
    </lineage>
</organism>
<gene>
    <name evidence="2" type="ORF">R3W88_033838</name>
</gene>
<feature type="compositionally biased region" description="Polar residues" evidence="1">
    <location>
        <begin position="150"/>
        <end position="168"/>
    </location>
</feature>
<feature type="region of interest" description="Disordered" evidence="1">
    <location>
        <begin position="12"/>
        <end position="33"/>
    </location>
</feature>
<dbReference type="EMBL" id="JAWPEI010000064">
    <property type="protein sequence ID" value="KAK4706606.1"/>
    <property type="molecule type" value="Genomic_DNA"/>
</dbReference>
<protein>
    <submittedName>
        <fullName evidence="2">Uncharacterized protein</fullName>
    </submittedName>
</protein>
<feature type="compositionally biased region" description="Polar residues" evidence="1">
    <location>
        <begin position="20"/>
        <end position="32"/>
    </location>
</feature>
<keyword evidence="3" id="KW-1185">Reference proteome</keyword>
<feature type="region of interest" description="Disordered" evidence="1">
    <location>
        <begin position="100"/>
        <end position="123"/>
    </location>
</feature>
<proteinExistence type="predicted"/>
<comment type="caution">
    <text evidence="2">The sequence shown here is derived from an EMBL/GenBank/DDBJ whole genome shotgun (WGS) entry which is preliminary data.</text>
</comment>
<dbReference type="Proteomes" id="UP001311915">
    <property type="component" value="Unassembled WGS sequence"/>
</dbReference>
<evidence type="ECO:0000313" key="2">
    <source>
        <dbReference type="EMBL" id="KAK4706606.1"/>
    </source>
</evidence>
<sequence length="168" mass="18138">MTETLARIEAQGRTMMAEASPSQTRSVGNQEKGSNDPLRWIFRVERYFAVNEISEAERLQAVGQVSTVTVFHEEFEKVSASMKEVSDGMLSRVDVVTGSNIEGDNGDGSKGGGSKLCRGSASNKPVGFRPNYHRVANILESRDSRAGVASCNTDSPVHTTRLASTGLQ</sequence>
<evidence type="ECO:0000256" key="1">
    <source>
        <dbReference type="SAM" id="MobiDB-lite"/>
    </source>
</evidence>